<organism evidence="2 3">
    <name type="scientific">Chara braunii</name>
    <name type="common">Braun's stonewort</name>
    <dbReference type="NCBI Taxonomy" id="69332"/>
    <lineage>
        <taxon>Eukaryota</taxon>
        <taxon>Viridiplantae</taxon>
        <taxon>Streptophyta</taxon>
        <taxon>Charophyceae</taxon>
        <taxon>Charales</taxon>
        <taxon>Characeae</taxon>
        <taxon>Chara</taxon>
    </lineage>
</organism>
<evidence type="ECO:0000256" key="1">
    <source>
        <dbReference type="SAM" id="MobiDB-lite"/>
    </source>
</evidence>
<evidence type="ECO:0000313" key="3">
    <source>
        <dbReference type="Proteomes" id="UP000265515"/>
    </source>
</evidence>
<evidence type="ECO:0000313" key="2">
    <source>
        <dbReference type="EMBL" id="GBG70841.1"/>
    </source>
</evidence>
<sequence>MIPNKFSNKLILAGEGEFHVVEVETGKEDKNEEGQKQQESPCAKPVQASSSSIMAVVVNEPAAVSKKATEEVEHTVKALVNVKLQLEEKIKEVVGMVEQNSKKAVEAVMVQHRTKERIQAERVQELEKEMQRMQKTVGESKQRIEEVERQAEGVQRMEEETKTMRGIIEQSTPRIQEVERQAQRLQQLEKQMQTMTERFEMSKLRIQEVERTLAGEMSGRKADEKCRARLAERTCELENKYAEEVAKCGRAEAASLTLASNVCTADPHVLKEYAFKELQDPTNNFDVKRKFGGGKLFENTYLGTLRDGSLVTVRS</sequence>
<gene>
    <name evidence="2" type="ORF">CBR_g8141</name>
</gene>
<dbReference type="Proteomes" id="UP000265515">
    <property type="component" value="Unassembled WGS sequence"/>
</dbReference>
<reference evidence="2 3" key="1">
    <citation type="journal article" date="2018" name="Cell">
        <title>The Chara Genome: Secondary Complexity and Implications for Plant Terrestrialization.</title>
        <authorList>
            <person name="Nishiyama T."/>
            <person name="Sakayama H."/>
            <person name="Vries J.D."/>
            <person name="Buschmann H."/>
            <person name="Saint-Marcoux D."/>
            <person name="Ullrich K.K."/>
            <person name="Haas F.B."/>
            <person name="Vanderstraeten L."/>
            <person name="Becker D."/>
            <person name="Lang D."/>
            <person name="Vosolsobe S."/>
            <person name="Rombauts S."/>
            <person name="Wilhelmsson P.K.I."/>
            <person name="Janitza P."/>
            <person name="Kern R."/>
            <person name="Heyl A."/>
            <person name="Rumpler F."/>
            <person name="Villalobos L.I.A.C."/>
            <person name="Clay J.M."/>
            <person name="Skokan R."/>
            <person name="Toyoda A."/>
            <person name="Suzuki Y."/>
            <person name="Kagoshima H."/>
            <person name="Schijlen E."/>
            <person name="Tajeshwar N."/>
            <person name="Catarino B."/>
            <person name="Hetherington A.J."/>
            <person name="Saltykova A."/>
            <person name="Bonnot C."/>
            <person name="Breuninger H."/>
            <person name="Symeonidi A."/>
            <person name="Radhakrishnan G.V."/>
            <person name="Van Nieuwerburgh F."/>
            <person name="Deforce D."/>
            <person name="Chang C."/>
            <person name="Karol K.G."/>
            <person name="Hedrich R."/>
            <person name="Ulvskov P."/>
            <person name="Glockner G."/>
            <person name="Delwiche C.F."/>
            <person name="Petrasek J."/>
            <person name="Van de Peer Y."/>
            <person name="Friml J."/>
            <person name="Beilby M."/>
            <person name="Dolan L."/>
            <person name="Kohara Y."/>
            <person name="Sugano S."/>
            <person name="Fujiyama A."/>
            <person name="Delaux P.-M."/>
            <person name="Quint M."/>
            <person name="TheiBen G."/>
            <person name="Hagemann M."/>
            <person name="Harholt J."/>
            <person name="Dunand C."/>
            <person name="Zachgo S."/>
            <person name="Langdale J."/>
            <person name="Maumus F."/>
            <person name="Straeten D.V.D."/>
            <person name="Gould S.B."/>
            <person name="Rensing S.A."/>
        </authorList>
    </citation>
    <scope>NUCLEOTIDE SEQUENCE [LARGE SCALE GENOMIC DNA]</scope>
    <source>
        <strain evidence="2 3">S276</strain>
    </source>
</reference>
<feature type="region of interest" description="Disordered" evidence="1">
    <location>
        <begin position="134"/>
        <end position="159"/>
    </location>
</feature>
<accession>A0A388KLB7</accession>
<proteinExistence type="predicted"/>
<dbReference type="EMBL" id="BFEA01000136">
    <property type="protein sequence ID" value="GBG70841.1"/>
    <property type="molecule type" value="Genomic_DNA"/>
</dbReference>
<dbReference type="Gramene" id="GBG70841">
    <property type="protein sequence ID" value="GBG70841"/>
    <property type="gene ID" value="CBR_g8141"/>
</dbReference>
<dbReference type="AlphaFoldDB" id="A0A388KLB7"/>
<feature type="compositionally biased region" description="Basic and acidic residues" evidence="1">
    <location>
        <begin position="24"/>
        <end position="36"/>
    </location>
</feature>
<comment type="caution">
    <text evidence="2">The sequence shown here is derived from an EMBL/GenBank/DDBJ whole genome shotgun (WGS) entry which is preliminary data.</text>
</comment>
<protein>
    <submittedName>
        <fullName evidence="2">Uncharacterized protein</fullName>
    </submittedName>
</protein>
<name>A0A388KLB7_CHABU</name>
<feature type="region of interest" description="Disordered" evidence="1">
    <location>
        <begin position="24"/>
        <end position="50"/>
    </location>
</feature>
<keyword evidence="3" id="KW-1185">Reference proteome</keyword>